<dbReference type="AlphaFoldDB" id="A0A7X6BHR6"/>
<keyword evidence="6" id="KW-1185">Reference proteome</keyword>
<keyword evidence="3" id="KW-0804">Transcription</keyword>
<protein>
    <submittedName>
        <fullName evidence="5">DNA-binding MarR family transcriptional regulator</fullName>
    </submittedName>
</protein>
<evidence type="ECO:0000256" key="3">
    <source>
        <dbReference type="ARBA" id="ARBA00023163"/>
    </source>
</evidence>
<dbReference type="GO" id="GO:0003700">
    <property type="term" value="F:DNA-binding transcription factor activity"/>
    <property type="evidence" value="ECO:0007669"/>
    <property type="project" value="InterPro"/>
</dbReference>
<sequence length="149" mass="16856">MARMEQLAWDIGETSHALRRAFDRRAAELGITRAQWRVLARLDLQPGQRQVDLAERMDIEPITLCRIVDKLEEANLVERRRDPGDRRAWQLYLSDSAAPLVTKLHALADRFSAEIFGSLDRAEVERTRALLATIRNNITGLAPVAKASA</sequence>
<reference evidence="5 6" key="1">
    <citation type="submission" date="2020-03" db="EMBL/GenBank/DDBJ databases">
        <title>Genomic Encyclopedia of Type Strains, Phase IV (KMG-IV): sequencing the most valuable type-strain genomes for metagenomic binning, comparative biology and taxonomic classification.</title>
        <authorList>
            <person name="Goeker M."/>
        </authorList>
    </citation>
    <scope>NUCLEOTIDE SEQUENCE [LARGE SCALE GENOMIC DNA]</scope>
    <source>
        <strain evidence="5 6">DSM 16846</strain>
    </source>
</reference>
<dbReference type="PANTHER" id="PTHR33164:SF64">
    <property type="entry name" value="TRANSCRIPTIONAL REGULATOR SLYA"/>
    <property type="match status" value="1"/>
</dbReference>
<dbReference type="InterPro" id="IPR039422">
    <property type="entry name" value="MarR/SlyA-like"/>
</dbReference>
<feature type="domain" description="HTH marR-type" evidence="4">
    <location>
        <begin position="4"/>
        <end position="136"/>
    </location>
</feature>
<organism evidence="5 6">
    <name type="scientific">Sphingomonas kaistensis</name>
    <dbReference type="NCBI Taxonomy" id="298708"/>
    <lineage>
        <taxon>Bacteria</taxon>
        <taxon>Pseudomonadati</taxon>
        <taxon>Pseudomonadota</taxon>
        <taxon>Alphaproteobacteria</taxon>
        <taxon>Sphingomonadales</taxon>
        <taxon>Sphingomonadaceae</taxon>
        <taxon>Sphingomonas</taxon>
    </lineage>
</organism>
<gene>
    <name evidence="5" type="ORF">GGQ97_002189</name>
</gene>
<evidence type="ECO:0000313" key="6">
    <source>
        <dbReference type="Proteomes" id="UP000558192"/>
    </source>
</evidence>
<dbReference type="GO" id="GO:0006950">
    <property type="term" value="P:response to stress"/>
    <property type="evidence" value="ECO:0007669"/>
    <property type="project" value="TreeGrafter"/>
</dbReference>
<dbReference type="GO" id="GO:0003677">
    <property type="term" value="F:DNA binding"/>
    <property type="evidence" value="ECO:0007669"/>
    <property type="project" value="UniProtKB-KW"/>
</dbReference>
<dbReference type="PRINTS" id="PR00598">
    <property type="entry name" value="HTHMARR"/>
</dbReference>
<dbReference type="RefSeq" id="WP_168069580.1">
    <property type="nucleotide sequence ID" value="NZ_JAATJC010000001.1"/>
</dbReference>
<keyword evidence="2 5" id="KW-0238">DNA-binding</keyword>
<evidence type="ECO:0000259" key="4">
    <source>
        <dbReference type="PROSITE" id="PS50995"/>
    </source>
</evidence>
<dbReference type="SMART" id="SM00347">
    <property type="entry name" value="HTH_MARR"/>
    <property type="match status" value="1"/>
</dbReference>
<evidence type="ECO:0000313" key="5">
    <source>
        <dbReference type="EMBL" id="NJC06396.1"/>
    </source>
</evidence>
<evidence type="ECO:0000256" key="1">
    <source>
        <dbReference type="ARBA" id="ARBA00023015"/>
    </source>
</evidence>
<comment type="caution">
    <text evidence="5">The sequence shown here is derived from an EMBL/GenBank/DDBJ whole genome shotgun (WGS) entry which is preliminary data.</text>
</comment>
<dbReference type="InterPro" id="IPR000835">
    <property type="entry name" value="HTH_MarR-typ"/>
</dbReference>
<name>A0A7X6BHR6_9SPHN</name>
<dbReference type="SUPFAM" id="SSF46785">
    <property type="entry name" value="Winged helix' DNA-binding domain"/>
    <property type="match status" value="1"/>
</dbReference>
<dbReference type="Pfam" id="PF01047">
    <property type="entry name" value="MarR"/>
    <property type="match status" value="1"/>
</dbReference>
<dbReference type="InterPro" id="IPR036390">
    <property type="entry name" value="WH_DNA-bd_sf"/>
</dbReference>
<evidence type="ECO:0000256" key="2">
    <source>
        <dbReference type="ARBA" id="ARBA00023125"/>
    </source>
</evidence>
<dbReference type="EMBL" id="JAATJC010000001">
    <property type="protein sequence ID" value="NJC06396.1"/>
    <property type="molecule type" value="Genomic_DNA"/>
</dbReference>
<dbReference type="PANTHER" id="PTHR33164">
    <property type="entry name" value="TRANSCRIPTIONAL REGULATOR, MARR FAMILY"/>
    <property type="match status" value="1"/>
</dbReference>
<dbReference type="Gene3D" id="1.10.10.10">
    <property type="entry name" value="Winged helix-like DNA-binding domain superfamily/Winged helix DNA-binding domain"/>
    <property type="match status" value="1"/>
</dbReference>
<keyword evidence="1" id="KW-0805">Transcription regulation</keyword>
<dbReference type="Proteomes" id="UP000558192">
    <property type="component" value="Unassembled WGS sequence"/>
</dbReference>
<dbReference type="InterPro" id="IPR036388">
    <property type="entry name" value="WH-like_DNA-bd_sf"/>
</dbReference>
<dbReference type="PROSITE" id="PS50995">
    <property type="entry name" value="HTH_MARR_2"/>
    <property type="match status" value="1"/>
</dbReference>
<proteinExistence type="predicted"/>
<accession>A0A7X6BHR6</accession>